<feature type="transmembrane region" description="Helical" evidence="8">
    <location>
        <begin position="136"/>
        <end position="154"/>
    </location>
</feature>
<feature type="transmembrane region" description="Helical" evidence="8">
    <location>
        <begin position="276"/>
        <end position="295"/>
    </location>
</feature>
<comment type="caution">
    <text evidence="8">Lacks conserved residue(s) required for the propagation of feature annotation.</text>
</comment>
<keyword evidence="3 8" id="KW-0813">Transport</keyword>
<feature type="transmembrane region" description="Helical" evidence="8">
    <location>
        <begin position="215"/>
        <end position="236"/>
    </location>
</feature>
<comment type="similarity">
    <text evidence="2 8">Belongs to the major facilitator superfamily. Bcr/CmlA family.</text>
</comment>
<keyword evidence="8" id="KW-0997">Cell inner membrane</keyword>
<evidence type="ECO:0000256" key="5">
    <source>
        <dbReference type="ARBA" id="ARBA00022692"/>
    </source>
</evidence>
<dbReference type="InterPro" id="IPR036259">
    <property type="entry name" value="MFS_trans_sf"/>
</dbReference>
<evidence type="ECO:0000256" key="8">
    <source>
        <dbReference type="RuleBase" id="RU365088"/>
    </source>
</evidence>
<gene>
    <name evidence="10" type="ORF">BKX93_14810</name>
</gene>
<evidence type="ECO:0000256" key="4">
    <source>
        <dbReference type="ARBA" id="ARBA00022475"/>
    </source>
</evidence>
<feature type="transmembrane region" description="Helical" evidence="8">
    <location>
        <begin position="364"/>
        <end position="382"/>
    </location>
</feature>
<dbReference type="NCBIfam" id="TIGR00710">
    <property type="entry name" value="efflux_Bcr_CflA"/>
    <property type="match status" value="1"/>
</dbReference>
<dbReference type="Pfam" id="PF07690">
    <property type="entry name" value="MFS_1"/>
    <property type="match status" value="1"/>
</dbReference>
<dbReference type="GO" id="GO:1990961">
    <property type="term" value="P:xenobiotic detoxification by transmembrane export across the plasma membrane"/>
    <property type="evidence" value="ECO:0007669"/>
    <property type="project" value="InterPro"/>
</dbReference>
<dbReference type="InterPro" id="IPR020846">
    <property type="entry name" value="MFS_dom"/>
</dbReference>
<keyword evidence="7 8" id="KW-0472">Membrane</keyword>
<feature type="transmembrane region" description="Helical" evidence="8">
    <location>
        <begin position="12"/>
        <end position="35"/>
    </location>
</feature>
<feature type="transmembrane region" description="Helical" evidence="8">
    <location>
        <begin position="160"/>
        <end position="182"/>
    </location>
</feature>
<reference evidence="10 11" key="1">
    <citation type="submission" date="2016-10" db="EMBL/GenBank/DDBJ databases">
        <title>Chromobacterium muskegensis sp. nov., an insecticidal bacterium isolated from Sphagnum bogs.</title>
        <authorList>
            <person name="Sparks M.E."/>
            <person name="Blackburn M.B."/>
            <person name="Gundersen-Rindal D.E."/>
            <person name="Mitchell A."/>
            <person name="Farrar R."/>
            <person name="Kuhar D."/>
        </authorList>
    </citation>
    <scope>NUCLEOTIDE SEQUENCE [LARGE SCALE GENOMIC DNA]</scope>
    <source>
        <strain evidence="10 11">21-1</strain>
    </source>
</reference>
<feature type="transmembrane region" description="Helical" evidence="8">
    <location>
        <begin position="301"/>
        <end position="325"/>
    </location>
</feature>
<accession>A0A1D9LIX7</accession>
<name>A0A1D9LIX7_9NEIS</name>
<evidence type="ECO:0000256" key="3">
    <source>
        <dbReference type="ARBA" id="ARBA00022448"/>
    </source>
</evidence>
<proteinExistence type="inferred from homology"/>
<keyword evidence="5 8" id="KW-0812">Transmembrane</keyword>
<dbReference type="CDD" id="cd17320">
    <property type="entry name" value="MFS_MdfA_MDR_like"/>
    <property type="match status" value="1"/>
</dbReference>
<feature type="transmembrane region" description="Helical" evidence="8">
    <location>
        <begin position="248"/>
        <end position="269"/>
    </location>
</feature>
<dbReference type="KEGG" id="cvc:BKX93_14810"/>
<dbReference type="RefSeq" id="WP_046167593.1">
    <property type="nucleotide sequence ID" value="NZ_CP017707.1"/>
</dbReference>
<dbReference type="STRING" id="1108595.BKX93_14810"/>
<protein>
    <recommendedName>
        <fullName evidence="8">Bcr/CflA family efflux transporter</fullName>
    </recommendedName>
</protein>
<evidence type="ECO:0000313" key="10">
    <source>
        <dbReference type="EMBL" id="AOZ51144.1"/>
    </source>
</evidence>
<evidence type="ECO:0000256" key="6">
    <source>
        <dbReference type="ARBA" id="ARBA00022989"/>
    </source>
</evidence>
<feature type="transmembrane region" description="Helical" evidence="8">
    <location>
        <begin position="337"/>
        <end position="358"/>
    </location>
</feature>
<dbReference type="GO" id="GO:0005886">
    <property type="term" value="C:plasma membrane"/>
    <property type="evidence" value="ECO:0007669"/>
    <property type="project" value="UniProtKB-SubCell"/>
</dbReference>
<evidence type="ECO:0000259" key="9">
    <source>
        <dbReference type="PROSITE" id="PS50850"/>
    </source>
</evidence>
<keyword evidence="4" id="KW-1003">Cell membrane</keyword>
<dbReference type="PROSITE" id="PS50850">
    <property type="entry name" value="MFS"/>
    <property type="match status" value="1"/>
</dbReference>
<dbReference type="InterPro" id="IPR011701">
    <property type="entry name" value="MFS"/>
</dbReference>
<dbReference type="AlphaFoldDB" id="A0A1D9LIX7"/>
<dbReference type="Gene3D" id="1.20.1720.10">
    <property type="entry name" value="Multidrug resistance protein D"/>
    <property type="match status" value="1"/>
</dbReference>
<dbReference type="SUPFAM" id="SSF103473">
    <property type="entry name" value="MFS general substrate transporter"/>
    <property type="match status" value="1"/>
</dbReference>
<dbReference type="GeneID" id="68842477"/>
<comment type="subcellular location">
    <subcellularLocation>
        <location evidence="8">Cell inner membrane</location>
        <topology evidence="8">Multi-pass membrane protein</topology>
    </subcellularLocation>
    <subcellularLocation>
        <location evidence="1">Cell membrane</location>
        <topology evidence="1">Multi-pass membrane protein</topology>
    </subcellularLocation>
</comment>
<evidence type="ECO:0000313" key="11">
    <source>
        <dbReference type="Proteomes" id="UP000178776"/>
    </source>
</evidence>
<dbReference type="EMBL" id="CP017707">
    <property type="protein sequence ID" value="AOZ51144.1"/>
    <property type="molecule type" value="Genomic_DNA"/>
</dbReference>
<evidence type="ECO:0000256" key="2">
    <source>
        <dbReference type="ARBA" id="ARBA00006236"/>
    </source>
</evidence>
<evidence type="ECO:0000256" key="7">
    <source>
        <dbReference type="ARBA" id="ARBA00023136"/>
    </source>
</evidence>
<keyword evidence="6 8" id="KW-1133">Transmembrane helix</keyword>
<organism evidence="10 11">
    <name type="scientific">Chromobacterium vaccinii</name>
    <dbReference type="NCBI Taxonomy" id="1108595"/>
    <lineage>
        <taxon>Bacteria</taxon>
        <taxon>Pseudomonadati</taxon>
        <taxon>Pseudomonadota</taxon>
        <taxon>Betaproteobacteria</taxon>
        <taxon>Neisseriales</taxon>
        <taxon>Chromobacteriaceae</taxon>
        <taxon>Chromobacterium</taxon>
    </lineage>
</organism>
<dbReference type="Proteomes" id="UP000178776">
    <property type="component" value="Chromosome"/>
</dbReference>
<dbReference type="GO" id="GO:0042910">
    <property type="term" value="F:xenobiotic transmembrane transporter activity"/>
    <property type="evidence" value="ECO:0007669"/>
    <property type="project" value="InterPro"/>
</dbReference>
<dbReference type="InterPro" id="IPR004812">
    <property type="entry name" value="Efflux_drug-R_Bcr/CmlA"/>
</dbReference>
<evidence type="ECO:0000256" key="1">
    <source>
        <dbReference type="ARBA" id="ARBA00004651"/>
    </source>
</evidence>
<dbReference type="PANTHER" id="PTHR42718:SF9">
    <property type="entry name" value="MAJOR FACILITATOR SUPERFAMILY MULTIDRUG TRANSPORTER MFSC"/>
    <property type="match status" value="1"/>
</dbReference>
<feature type="transmembrane region" description="Helical" evidence="8">
    <location>
        <begin position="47"/>
        <end position="65"/>
    </location>
</feature>
<sequence length="388" mass="39515">MPHSSLAVRQSNPATAAAILLILFNPLGVDLYLAALPALQRHFQADVSASISVFVFCLGLGQLLFGPLADRAGRRPVALGGLLAYALGSALASLSDSMGSFMLARMLQGLGASASSVCAFTIIRDCFSGNAAAQRYSMLNGALNIVPALAPALGGVLTELYGWQSCFLFLAVSALAALALLARLMPETRPERVESAAGPGFLQVLRHPALLRNGACSSTALGLIVSYVTLAPTVLIERGGLSAATFGLLFGANALLIMAASFIGLGLIGRLGPRRVLKTGLAIMLAAGALLPALAHQPGAWHYMLPIAVLSVGFAFTLGPAAGMAMAPFAESAGRAAALLGCAQMLFASALSALLAALPVAGELALGGAVIALSLGCLALQWRMPARG</sequence>
<dbReference type="PANTHER" id="PTHR42718">
    <property type="entry name" value="MAJOR FACILITATOR SUPERFAMILY MULTIDRUG TRANSPORTER MFSC"/>
    <property type="match status" value="1"/>
</dbReference>
<feature type="transmembrane region" description="Helical" evidence="8">
    <location>
        <begin position="106"/>
        <end position="124"/>
    </location>
</feature>
<feature type="domain" description="Major facilitator superfamily (MFS) profile" evidence="9">
    <location>
        <begin position="1"/>
        <end position="388"/>
    </location>
</feature>